<dbReference type="Proteomes" id="UP001375743">
    <property type="component" value="Unassembled WGS sequence"/>
</dbReference>
<comment type="caution">
    <text evidence="2">The sequence shown here is derived from an EMBL/GenBank/DDBJ whole genome shotgun (WGS) entry which is preliminary data.</text>
</comment>
<organism evidence="2 3">
    <name type="scientific">Benzoatithermus flavus</name>
    <dbReference type="NCBI Taxonomy" id="3108223"/>
    <lineage>
        <taxon>Bacteria</taxon>
        <taxon>Pseudomonadati</taxon>
        <taxon>Pseudomonadota</taxon>
        <taxon>Alphaproteobacteria</taxon>
        <taxon>Geminicoccales</taxon>
        <taxon>Geminicoccaceae</taxon>
        <taxon>Benzoatithermus</taxon>
    </lineage>
</organism>
<dbReference type="EMBL" id="JBBLZC010000001">
    <property type="protein sequence ID" value="MEK0081585.1"/>
    <property type="molecule type" value="Genomic_DNA"/>
</dbReference>
<dbReference type="RefSeq" id="WP_418157438.1">
    <property type="nucleotide sequence ID" value="NZ_JBBLZC010000001.1"/>
</dbReference>
<accession>A0ABU8XMA7</accession>
<name>A0ABU8XMA7_9PROT</name>
<evidence type="ECO:0000313" key="3">
    <source>
        <dbReference type="Proteomes" id="UP001375743"/>
    </source>
</evidence>
<evidence type="ECO:0000313" key="2">
    <source>
        <dbReference type="EMBL" id="MEK0081585.1"/>
    </source>
</evidence>
<gene>
    <name evidence="2" type="ORF">U1T56_00345</name>
</gene>
<feature type="domain" description="TNase-like" evidence="1">
    <location>
        <begin position="73"/>
        <end position="145"/>
    </location>
</feature>
<keyword evidence="3" id="KW-1185">Reference proteome</keyword>
<evidence type="ECO:0000259" key="1">
    <source>
        <dbReference type="Pfam" id="PF00565"/>
    </source>
</evidence>
<dbReference type="SUPFAM" id="SSF50199">
    <property type="entry name" value="Staphylococcal nuclease"/>
    <property type="match status" value="1"/>
</dbReference>
<protein>
    <submittedName>
        <fullName evidence="2">Thermonuclease family protein</fullName>
    </submittedName>
</protein>
<dbReference type="Gene3D" id="2.40.50.90">
    <property type="match status" value="1"/>
</dbReference>
<sequence>MPTIGAMLRVGVALALLGWPMPPDDPGAEEAAPVAAATLVGLQELRLDDGRCVRLAGVLVPPEAGPDTVLGAVLGQEVRLEPAAPPADRHGRLRAQVLGRGWLQGELVRAGLAVVDPASDVPDATLAALLALEHEARAANRGVWARGEIGPFPAGRVEAPVGRYVLVRGRVQGVTRARAFVYVNFGRDWRRDFTVRADLEDARRFARQGLDLDRLVGRELLVRGWLLEANGPMIELEHPAQIEVVE</sequence>
<proteinExistence type="predicted"/>
<dbReference type="Pfam" id="PF00565">
    <property type="entry name" value="SNase"/>
    <property type="match status" value="1"/>
</dbReference>
<dbReference type="InterPro" id="IPR016071">
    <property type="entry name" value="Staphylococal_nuclease_OB-fold"/>
</dbReference>
<reference evidence="2 3" key="1">
    <citation type="submission" date="2024-01" db="EMBL/GenBank/DDBJ databases">
        <title>Multi-omics insights into the function and evolution of sodium benzoate biodegradation pathways in Benzoatithermus flavus gen. nov., sp. nov. from hot spring.</title>
        <authorList>
            <person name="Hu C.-J."/>
            <person name="Li W.-J."/>
        </authorList>
    </citation>
    <scope>NUCLEOTIDE SEQUENCE [LARGE SCALE GENOMIC DNA]</scope>
    <source>
        <strain evidence="2 3">SYSU G07066</strain>
    </source>
</reference>
<dbReference type="InterPro" id="IPR035437">
    <property type="entry name" value="SNase_OB-fold_sf"/>
</dbReference>